<dbReference type="Proteomes" id="UP001374535">
    <property type="component" value="Chromosome 11"/>
</dbReference>
<accession>A0AAQ3RF63</accession>
<dbReference type="AlphaFoldDB" id="A0AAQ3RF63"/>
<evidence type="ECO:0000313" key="2">
    <source>
        <dbReference type="Proteomes" id="UP001374535"/>
    </source>
</evidence>
<organism evidence="1 2">
    <name type="scientific">Vigna mungo</name>
    <name type="common">Black gram</name>
    <name type="synonym">Phaseolus mungo</name>
    <dbReference type="NCBI Taxonomy" id="3915"/>
    <lineage>
        <taxon>Eukaryota</taxon>
        <taxon>Viridiplantae</taxon>
        <taxon>Streptophyta</taxon>
        <taxon>Embryophyta</taxon>
        <taxon>Tracheophyta</taxon>
        <taxon>Spermatophyta</taxon>
        <taxon>Magnoliopsida</taxon>
        <taxon>eudicotyledons</taxon>
        <taxon>Gunneridae</taxon>
        <taxon>Pentapetalae</taxon>
        <taxon>rosids</taxon>
        <taxon>fabids</taxon>
        <taxon>Fabales</taxon>
        <taxon>Fabaceae</taxon>
        <taxon>Papilionoideae</taxon>
        <taxon>50 kb inversion clade</taxon>
        <taxon>NPAAA clade</taxon>
        <taxon>indigoferoid/millettioid clade</taxon>
        <taxon>Phaseoleae</taxon>
        <taxon>Vigna</taxon>
    </lineage>
</organism>
<keyword evidence="2" id="KW-1185">Reference proteome</keyword>
<reference evidence="1 2" key="1">
    <citation type="journal article" date="2023" name="Life. Sci Alliance">
        <title>Evolutionary insights into 3D genome organization and epigenetic landscape of Vigna mungo.</title>
        <authorList>
            <person name="Junaid A."/>
            <person name="Singh B."/>
            <person name="Bhatia S."/>
        </authorList>
    </citation>
    <scope>NUCLEOTIDE SEQUENCE [LARGE SCALE GENOMIC DNA]</scope>
    <source>
        <strain evidence="1">Urdbean</strain>
    </source>
</reference>
<name>A0AAQ3RF63_VIGMU</name>
<sequence>MDKPSVGVFLSRRRGPFSLFLRSKEVAGQDGIYFSLFSFSFGLLAREPLFSFVFAPNHAVGFFVSREKLGEQRSSTSEHGACSWIRSHGGVSVQVGEDGAWRFELLVSLVRSDGEDVGGATNMVVDSRGGFDLVICRLGFRFLGFRLGQSLWRCDLRLVAVSVEASAVAELAMAIGCYSWWL</sequence>
<dbReference type="EMBL" id="CP144690">
    <property type="protein sequence ID" value="WVY90628.1"/>
    <property type="molecule type" value="Genomic_DNA"/>
</dbReference>
<gene>
    <name evidence="1" type="ORF">V8G54_036142</name>
</gene>
<protein>
    <submittedName>
        <fullName evidence="1">Uncharacterized protein</fullName>
    </submittedName>
</protein>
<proteinExistence type="predicted"/>
<evidence type="ECO:0000313" key="1">
    <source>
        <dbReference type="EMBL" id="WVY90628.1"/>
    </source>
</evidence>